<keyword evidence="12" id="KW-1185">Reference proteome</keyword>
<dbReference type="SMART" id="SM00637">
    <property type="entry name" value="CBD_II"/>
    <property type="match status" value="1"/>
</dbReference>
<dbReference type="InterPro" id="IPR008965">
    <property type="entry name" value="CBM2/CBM3_carb-bd_dom_sf"/>
</dbReference>
<feature type="signal peptide" evidence="9">
    <location>
        <begin position="1"/>
        <end position="28"/>
    </location>
</feature>
<dbReference type="InterPro" id="IPR001919">
    <property type="entry name" value="CBD2"/>
</dbReference>
<dbReference type="SUPFAM" id="SSF51989">
    <property type="entry name" value="Glycosyl hydrolases family 6, cellulases"/>
    <property type="match status" value="1"/>
</dbReference>
<dbReference type="AlphaFoldDB" id="A0A1H4KRT7"/>
<evidence type="ECO:0000313" key="12">
    <source>
        <dbReference type="Proteomes" id="UP000182652"/>
    </source>
</evidence>
<keyword evidence="2 9" id="KW-0378">Hydrolase</keyword>
<reference evidence="11 12" key="1">
    <citation type="submission" date="2016-10" db="EMBL/GenBank/DDBJ databases">
        <authorList>
            <person name="de Groot N.N."/>
        </authorList>
    </citation>
    <scope>NUCLEOTIDE SEQUENCE [LARGE SCALE GENOMIC DNA]</scope>
    <source>
        <strain evidence="11 12">DSM 10495</strain>
    </source>
</reference>
<dbReference type="Proteomes" id="UP000182652">
    <property type="component" value="Unassembled WGS sequence"/>
</dbReference>
<dbReference type="InterPro" id="IPR036434">
    <property type="entry name" value="Beta_cellobiohydrolase_sf"/>
</dbReference>
<dbReference type="STRING" id="156980.SAMN04489745_0763"/>
<dbReference type="PROSITE" id="PS00655">
    <property type="entry name" value="GLYCOSYL_HYDROL_F6_1"/>
    <property type="match status" value="1"/>
</dbReference>
<sequence>MSFRRMRASAALASALLLGAGSVLPAQAAVDDPGGGPGISGSALFADPLSTTLAAAQGLQGQARSDAQLLASIPSATWLAGGTPQEARAKADRVVTAAAKSGTVPVLVAYNLPFRDCALYSAGGAADTKAYNAWIDGVAAGIGNRRAIVLIEPDGLGVIPFHTTLDGSLDSCRPEGADPESASDARFEQLNHAVDALSALPSVATYLDGTNAAWLNVGEISSRLVRAGVGRTTGFFLNVSNYLYTKNSNAYGTWVSSCIAYATEVAPGRFKDCGDQFWNGGPANDWQGVAMSQYGEWSAGAADPALDTAGVDSRYAAQLGGVKPTARFIVDTSRNGIGPWQYPVGVYPQHEDWCNPPGRGAGQRPTTSTGVDLADAYLWVKVPGESDGQCYRGTAGPLDPARGIQDPPAGQWFPEQARELVANAVPALAPLTCEVTVTPTGHGASFSQTLRLRNLGSETATPWVLSWTFGGDQKVKAVPGATFVQRGAEVSVSARGRATSLAPGAETSLVVRGVGAADAPWQFRLNGAACATR</sequence>
<evidence type="ECO:0000313" key="11">
    <source>
        <dbReference type="EMBL" id="SEB60946.1"/>
    </source>
</evidence>
<dbReference type="GO" id="GO:0030245">
    <property type="term" value="P:cellulose catabolic process"/>
    <property type="evidence" value="ECO:0007669"/>
    <property type="project" value="UniProtKB-KW"/>
</dbReference>
<dbReference type="PRINTS" id="PR00733">
    <property type="entry name" value="GLHYDRLASE6"/>
</dbReference>
<keyword evidence="1 9" id="KW-0732">Signal</keyword>
<organism evidence="11 12">
    <name type="scientific">Arthrobacter woluwensis</name>
    <dbReference type="NCBI Taxonomy" id="156980"/>
    <lineage>
        <taxon>Bacteria</taxon>
        <taxon>Bacillati</taxon>
        <taxon>Actinomycetota</taxon>
        <taxon>Actinomycetes</taxon>
        <taxon>Micrococcales</taxon>
        <taxon>Micrococcaceae</taxon>
        <taxon>Arthrobacter</taxon>
    </lineage>
</organism>
<dbReference type="Gene3D" id="3.20.20.40">
    <property type="entry name" value="1, 4-beta cellobiohydrolase"/>
    <property type="match status" value="1"/>
</dbReference>
<protein>
    <recommendedName>
        <fullName evidence="9">Glucanase</fullName>
        <ecNumber evidence="9">3.2.1.-</ecNumber>
    </recommendedName>
</protein>
<dbReference type="PANTHER" id="PTHR34876:SF4">
    <property type="entry name" value="1,4-BETA-D-GLUCAN CELLOBIOHYDROLASE C-RELATED"/>
    <property type="match status" value="1"/>
</dbReference>
<dbReference type="PANTHER" id="PTHR34876">
    <property type="match status" value="1"/>
</dbReference>
<dbReference type="InterPro" id="IPR012291">
    <property type="entry name" value="CBM2_carb-bd_dom_sf"/>
</dbReference>
<evidence type="ECO:0000256" key="5">
    <source>
        <dbReference type="ARBA" id="ARBA00023277"/>
    </source>
</evidence>
<evidence type="ECO:0000256" key="6">
    <source>
        <dbReference type="ARBA" id="ARBA00023295"/>
    </source>
</evidence>
<keyword evidence="5 9" id="KW-0119">Carbohydrate metabolism</keyword>
<feature type="chain" id="PRO_5010008695" description="Glucanase" evidence="9">
    <location>
        <begin position="29"/>
        <end position="533"/>
    </location>
</feature>
<evidence type="ECO:0000256" key="9">
    <source>
        <dbReference type="RuleBase" id="RU361186"/>
    </source>
</evidence>
<dbReference type="InterPro" id="IPR016288">
    <property type="entry name" value="Beta_cellobiohydrolase"/>
</dbReference>
<evidence type="ECO:0000256" key="4">
    <source>
        <dbReference type="ARBA" id="ARBA00023157"/>
    </source>
</evidence>
<evidence type="ECO:0000256" key="8">
    <source>
        <dbReference type="PROSITE-ProRule" id="PRU10056"/>
    </source>
</evidence>
<dbReference type="EMBL" id="FNSN01000003">
    <property type="protein sequence ID" value="SEB60946.1"/>
    <property type="molecule type" value="Genomic_DNA"/>
</dbReference>
<keyword evidence="6 9" id="KW-0326">Glycosidase</keyword>
<dbReference type="InterPro" id="IPR001524">
    <property type="entry name" value="Glyco_hydro_6_CS"/>
</dbReference>
<feature type="domain" description="CBM2" evidence="10">
    <location>
        <begin position="426"/>
        <end position="533"/>
    </location>
</feature>
<dbReference type="GO" id="GO:0004553">
    <property type="term" value="F:hydrolase activity, hydrolyzing O-glycosyl compounds"/>
    <property type="evidence" value="ECO:0007669"/>
    <property type="project" value="InterPro"/>
</dbReference>
<proteinExistence type="inferred from homology"/>
<evidence type="ECO:0000259" key="10">
    <source>
        <dbReference type="PROSITE" id="PS51173"/>
    </source>
</evidence>
<evidence type="ECO:0000256" key="1">
    <source>
        <dbReference type="ARBA" id="ARBA00022729"/>
    </source>
</evidence>
<comment type="similarity">
    <text evidence="9">Belongs to the glycosyl hydrolase family 6.</text>
</comment>
<accession>A0A1H4KRT7</accession>
<name>A0A1H4KRT7_9MICC</name>
<keyword evidence="3 9" id="KW-0136">Cellulose degradation</keyword>
<feature type="active site" evidence="8">
    <location>
        <position position="116"/>
    </location>
</feature>
<gene>
    <name evidence="11" type="ORF">SAMN04489745_0763</name>
</gene>
<dbReference type="Pfam" id="PF01341">
    <property type="entry name" value="Glyco_hydro_6"/>
    <property type="match status" value="1"/>
</dbReference>
<dbReference type="GO" id="GO:0030247">
    <property type="term" value="F:polysaccharide binding"/>
    <property type="evidence" value="ECO:0007669"/>
    <property type="project" value="UniProtKB-UniRule"/>
</dbReference>
<dbReference type="Pfam" id="PF00553">
    <property type="entry name" value="CBM_2"/>
    <property type="match status" value="1"/>
</dbReference>
<dbReference type="EC" id="3.2.1.-" evidence="9"/>
<evidence type="ECO:0000256" key="3">
    <source>
        <dbReference type="ARBA" id="ARBA00023001"/>
    </source>
</evidence>
<keyword evidence="7 9" id="KW-0624">Polysaccharide degradation</keyword>
<dbReference type="SUPFAM" id="SSF49384">
    <property type="entry name" value="Carbohydrate-binding domain"/>
    <property type="match status" value="1"/>
</dbReference>
<evidence type="ECO:0000256" key="2">
    <source>
        <dbReference type="ARBA" id="ARBA00022801"/>
    </source>
</evidence>
<dbReference type="RefSeq" id="WP_082724271.1">
    <property type="nucleotide sequence ID" value="NZ_FNSN01000003.1"/>
</dbReference>
<evidence type="ECO:0000256" key="7">
    <source>
        <dbReference type="ARBA" id="ARBA00023326"/>
    </source>
</evidence>
<dbReference type="PROSITE" id="PS51173">
    <property type="entry name" value="CBM2"/>
    <property type="match status" value="1"/>
</dbReference>
<keyword evidence="4" id="KW-1015">Disulfide bond</keyword>
<dbReference type="Gene3D" id="2.60.40.290">
    <property type="match status" value="1"/>
</dbReference>